<geneLocation type="plasmid" evidence="9">
    <name>pp97_a</name>
</geneLocation>
<protein>
    <submittedName>
        <fullName evidence="8">ABC-type hemin transport system, ATPase component</fullName>
        <ecNumber evidence="8">3.6.3.34</ecNumber>
    </submittedName>
</protein>
<evidence type="ECO:0000256" key="4">
    <source>
        <dbReference type="ARBA" id="ARBA00022967"/>
    </source>
</evidence>
<proteinExistence type="predicted"/>
<dbReference type="SUPFAM" id="SSF52540">
    <property type="entry name" value="P-loop containing nucleoside triphosphate hydrolases"/>
    <property type="match status" value="1"/>
</dbReference>
<dbReference type="InterPro" id="IPR003593">
    <property type="entry name" value="AAA+_ATPase"/>
</dbReference>
<evidence type="ECO:0000256" key="3">
    <source>
        <dbReference type="ARBA" id="ARBA00022840"/>
    </source>
</evidence>
<evidence type="ECO:0000256" key="2">
    <source>
        <dbReference type="ARBA" id="ARBA00022741"/>
    </source>
</evidence>
<dbReference type="InterPro" id="IPR027417">
    <property type="entry name" value="P-loop_NTPase"/>
</dbReference>
<sequence length="290" mass="31490">MLTMFRTPVKQSDTARPITPVAGPWPISTLAATGLRVRLGQRDILQGVDFTARSGEVTAIAGPNGSGKTTLLRAITGEIPFEGHIFLNGHNTATMKPQELAAIRAVQPQSATIAFPFTVLEIVRLGLSAGLSAAQTELPLKALQAVDLANHANRFYQDLSGGEQQRVQLARVLTQVWQPVVDGQPRWLILDEPVASLDIGHQFTVMDLVRRYAEQGGGVVAVMHDLNLTAMFADQITLVHRGRIAAKGCPQEVLTDQTLRDVYDSPVPVNTLPPNDLPYLLPQARSQTTR</sequence>
<keyword evidence="2" id="KW-0547">Nucleotide-binding</keyword>
<dbReference type="PANTHER" id="PTHR42794:SF1">
    <property type="entry name" value="HEMIN IMPORT ATP-BINDING PROTEIN HMUV"/>
    <property type="match status" value="1"/>
</dbReference>
<dbReference type="AlphaFoldDB" id="A0A1L3IAC1"/>
<evidence type="ECO:0000256" key="1">
    <source>
        <dbReference type="ARBA" id="ARBA00022448"/>
    </source>
</evidence>
<evidence type="ECO:0000259" key="7">
    <source>
        <dbReference type="PROSITE" id="PS50893"/>
    </source>
</evidence>
<dbReference type="InterPro" id="IPR003439">
    <property type="entry name" value="ABC_transporter-like_ATP-bd"/>
</dbReference>
<keyword evidence="8" id="KW-0614">Plasmid</keyword>
<dbReference type="Gene3D" id="3.40.50.300">
    <property type="entry name" value="P-loop containing nucleotide triphosphate hydrolases"/>
    <property type="match status" value="1"/>
</dbReference>
<reference evidence="9" key="1">
    <citation type="submission" date="2016-07" db="EMBL/GenBank/DDBJ databases">
        <title>Phaeobacter portensis sp. nov., a tropodithietic acid producing bacterium isolated from a German harbor.</title>
        <authorList>
            <person name="Freese H.M."/>
            <person name="Bunk B."/>
            <person name="Breider S."/>
            <person name="Brinkhoff T."/>
        </authorList>
    </citation>
    <scope>NUCLEOTIDE SEQUENCE [LARGE SCALE GENOMIC DNA]</scope>
    <source>
        <strain evidence="9">P97</strain>
        <plasmid evidence="9">pp97_a</plasmid>
    </source>
</reference>
<dbReference type="Proteomes" id="UP000183859">
    <property type="component" value="Plasmid pP97_a"/>
</dbReference>
<dbReference type="PROSITE" id="PS50893">
    <property type="entry name" value="ABC_TRANSPORTER_2"/>
    <property type="match status" value="1"/>
</dbReference>
<keyword evidence="3" id="KW-0067">ATP-binding</keyword>
<keyword evidence="4" id="KW-1278">Translocase</keyword>
<dbReference type="PANTHER" id="PTHR42794">
    <property type="entry name" value="HEMIN IMPORT ATP-BINDING PROTEIN HMUV"/>
    <property type="match status" value="1"/>
</dbReference>
<evidence type="ECO:0000313" key="9">
    <source>
        <dbReference type="Proteomes" id="UP000183859"/>
    </source>
</evidence>
<dbReference type="KEGG" id="php:PhaeoP97_03727"/>
<accession>A0A1L3IAC1</accession>
<evidence type="ECO:0000256" key="5">
    <source>
        <dbReference type="ARBA" id="ARBA00037066"/>
    </source>
</evidence>
<dbReference type="Pfam" id="PF00005">
    <property type="entry name" value="ABC_tran"/>
    <property type="match status" value="1"/>
</dbReference>
<keyword evidence="8" id="KW-0378">Hydrolase</keyword>
<dbReference type="GO" id="GO:0005524">
    <property type="term" value="F:ATP binding"/>
    <property type="evidence" value="ECO:0007669"/>
    <property type="project" value="UniProtKB-KW"/>
</dbReference>
<evidence type="ECO:0000313" key="8">
    <source>
        <dbReference type="EMBL" id="APG49077.1"/>
    </source>
</evidence>
<organism evidence="8 9">
    <name type="scientific">Phaeobacter porticola</name>
    <dbReference type="NCBI Taxonomy" id="1844006"/>
    <lineage>
        <taxon>Bacteria</taxon>
        <taxon>Pseudomonadati</taxon>
        <taxon>Pseudomonadota</taxon>
        <taxon>Alphaproteobacteria</taxon>
        <taxon>Rhodobacterales</taxon>
        <taxon>Roseobacteraceae</taxon>
        <taxon>Phaeobacter</taxon>
    </lineage>
</organism>
<dbReference type="SMART" id="SM00382">
    <property type="entry name" value="AAA"/>
    <property type="match status" value="1"/>
</dbReference>
<name>A0A1L3IAC1_9RHOB</name>
<evidence type="ECO:0000256" key="6">
    <source>
        <dbReference type="SAM" id="MobiDB-lite"/>
    </source>
</evidence>
<keyword evidence="9" id="KW-1185">Reference proteome</keyword>
<dbReference type="InterPro" id="IPR017871">
    <property type="entry name" value="ABC_transporter-like_CS"/>
</dbReference>
<dbReference type="PROSITE" id="PS00211">
    <property type="entry name" value="ABC_TRANSPORTER_1"/>
    <property type="match status" value="1"/>
</dbReference>
<dbReference type="EC" id="3.6.3.34" evidence="8"/>
<dbReference type="GO" id="GO:0016887">
    <property type="term" value="F:ATP hydrolysis activity"/>
    <property type="evidence" value="ECO:0007669"/>
    <property type="project" value="InterPro"/>
</dbReference>
<dbReference type="CDD" id="cd03214">
    <property type="entry name" value="ABC_Iron-Siderophores_B12_Hemin"/>
    <property type="match status" value="1"/>
</dbReference>
<dbReference type="RefSeq" id="WP_237029035.1">
    <property type="nucleotide sequence ID" value="NZ_CP016365.1"/>
</dbReference>
<dbReference type="NCBIfam" id="NF010068">
    <property type="entry name" value="PRK13548.1"/>
    <property type="match status" value="1"/>
</dbReference>
<keyword evidence="1" id="KW-0813">Transport</keyword>
<comment type="function">
    <text evidence="5">Part of the ABC transporter complex HmuTUV involved in hemin import. Responsible for energy coupling to the transport system.</text>
</comment>
<dbReference type="EMBL" id="CP016365">
    <property type="protein sequence ID" value="APG49077.1"/>
    <property type="molecule type" value="Genomic_DNA"/>
</dbReference>
<gene>
    <name evidence="8" type="ORF">PhaeoP97_03727</name>
</gene>
<feature type="region of interest" description="Disordered" evidence="6">
    <location>
        <begin position="269"/>
        <end position="290"/>
    </location>
</feature>
<feature type="domain" description="ABC transporter" evidence="7">
    <location>
        <begin position="30"/>
        <end position="266"/>
    </location>
</feature>